<organism evidence="1 2">
    <name type="scientific">Mytilus coruscus</name>
    <name type="common">Sea mussel</name>
    <dbReference type="NCBI Taxonomy" id="42192"/>
    <lineage>
        <taxon>Eukaryota</taxon>
        <taxon>Metazoa</taxon>
        <taxon>Spiralia</taxon>
        <taxon>Lophotrochozoa</taxon>
        <taxon>Mollusca</taxon>
        <taxon>Bivalvia</taxon>
        <taxon>Autobranchia</taxon>
        <taxon>Pteriomorphia</taxon>
        <taxon>Mytilida</taxon>
        <taxon>Mytiloidea</taxon>
        <taxon>Mytilidae</taxon>
        <taxon>Mytilinae</taxon>
        <taxon>Mytilus</taxon>
    </lineage>
</organism>
<sequence>MYNVNVCALSEHWLRTYQLHVLDSIDNNYICIAKGTDERNPELLTCKGRSGVAFLISKDIYPFTSLIEVNSDRIIGIEVNIPNSEKYRSPVQADDISLIATNHESAREIVSICEQYCESWSFSFSPAKSKLLQFSKKLIGPDIFLYNEPIVPVKSATHVGISLDTSMKTMDRTLKACRTLRATTASVIRSGIHPAVLNPKVCAKIIRQVCYPKALYGCEIWGKLSKTETLMLERTHHYVCKFHSRIA</sequence>
<dbReference type="EMBL" id="CACVKT020005246">
    <property type="protein sequence ID" value="CAC5393983.1"/>
    <property type="molecule type" value="Genomic_DNA"/>
</dbReference>
<accession>A0A6J8CC05</accession>
<name>A0A6J8CC05_MYTCO</name>
<protein>
    <recommendedName>
        <fullName evidence="3">Reverse transcriptase domain-containing protein</fullName>
    </recommendedName>
</protein>
<evidence type="ECO:0008006" key="3">
    <source>
        <dbReference type="Google" id="ProtNLM"/>
    </source>
</evidence>
<evidence type="ECO:0000313" key="1">
    <source>
        <dbReference type="EMBL" id="CAC5393983.1"/>
    </source>
</evidence>
<dbReference type="AlphaFoldDB" id="A0A6J8CC05"/>
<dbReference type="OrthoDB" id="6159030at2759"/>
<gene>
    <name evidence="1" type="ORF">MCOR_28789</name>
</gene>
<keyword evidence="2" id="KW-1185">Reference proteome</keyword>
<proteinExistence type="predicted"/>
<evidence type="ECO:0000313" key="2">
    <source>
        <dbReference type="Proteomes" id="UP000507470"/>
    </source>
</evidence>
<reference evidence="1 2" key="1">
    <citation type="submission" date="2020-06" db="EMBL/GenBank/DDBJ databases">
        <authorList>
            <person name="Li R."/>
            <person name="Bekaert M."/>
        </authorList>
    </citation>
    <scope>NUCLEOTIDE SEQUENCE [LARGE SCALE GENOMIC DNA]</scope>
    <source>
        <strain evidence="2">wild</strain>
    </source>
</reference>
<dbReference type="Proteomes" id="UP000507470">
    <property type="component" value="Unassembled WGS sequence"/>
</dbReference>